<name>B8MN75_TALSN</name>
<evidence type="ECO:0000313" key="3">
    <source>
        <dbReference type="Proteomes" id="UP000001745"/>
    </source>
</evidence>
<dbReference type="OrthoDB" id="4369561at2759"/>
<dbReference type="STRING" id="441959.B8MN75"/>
<gene>
    <name evidence="2" type="ORF">TSTA_107310</name>
</gene>
<feature type="compositionally biased region" description="Polar residues" evidence="1">
    <location>
        <begin position="383"/>
        <end position="397"/>
    </location>
</feature>
<dbReference type="HOGENOM" id="CLU_671169_0_0_1"/>
<feature type="compositionally biased region" description="Basic and acidic residues" evidence="1">
    <location>
        <begin position="271"/>
        <end position="284"/>
    </location>
</feature>
<dbReference type="RefSeq" id="XP_002486762.1">
    <property type="nucleotide sequence ID" value="XM_002486717.1"/>
</dbReference>
<reference evidence="3" key="1">
    <citation type="journal article" date="2015" name="Genome Announc.">
        <title>Genome sequence of the AIDS-associated pathogen Penicillium marneffei (ATCC18224) and its near taxonomic relative Talaromyces stipitatus (ATCC10500).</title>
        <authorList>
            <person name="Nierman W.C."/>
            <person name="Fedorova-Abrams N.D."/>
            <person name="Andrianopoulos A."/>
        </authorList>
    </citation>
    <scope>NUCLEOTIDE SEQUENCE [LARGE SCALE GENOMIC DNA]</scope>
    <source>
        <strain evidence="3">ATCC 10500 / CBS 375.48 / QM 6759 / NRRL 1006</strain>
    </source>
</reference>
<organism evidence="2 3">
    <name type="scientific">Talaromyces stipitatus (strain ATCC 10500 / CBS 375.48 / QM 6759 / NRRL 1006)</name>
    <name type="common">Penicillium stipitatum</name>
    <dbReference type="NCBI Taxonomy" id="441959"/>
    <lineage>
        <taxon>Eukaryota</taxon>
        <taxon>Fungi</taxon>
        <taxon>Dikarya</taxon>
        <taxon>Ascomycota</taxon>
        <taxon>Pezizomycotina</taxon>
        <taxon>Eurotiomycetes</taxon>
        <taxon>Eurotiomycetidae</taxon>
        <taxon>Eurotiales</taxon>
        <taxon>Trichocomaceae</taxon>
        <taxon>Talaromyces</taxon>
        <taxon>Talaromyces sect. Talaromyces</taxon>
    </lineage>
</organism>
<dbReference type="GeneID" id="8106760"/>
<feature type="region of interest" description="Disordered" evidence="1">
    <location>
        <begin position="248"/>
        <end position="415"/>
    </location>
</feature>
<dbReference type="InParanoid" id="B8MN75"/>
<dbReference type="PhylomeDB" id="B8MN75"/>
<feature type="region of interest" description="Disordered" evidence="1">
    <location>
        <begin position="14"/>
        <end position="40"/>
    </location>
</feature>
<accession>B8MN75</accession>
<sequence>MAITLDEIRFYRPHSLPARPTKSLNHQPTSFPHHASKTPQFTSLTPAKTLFPLLPQPVLPHPLPPRPPTIISSDRHAESKALQFPTTTPHTAQSHPAHENDFDRVLHDFFSYNGKSEDDGQSSMCISQQDNRDEDCGQATSPDPDVASHTTDILPSPSFTVQASLEIPVNEPVQPVARNESHPQNETNEIASATFGDSPLASCTAESAASMSNELNTESIDVTTPDSAQHSSVTNGQQMEIPHANEVQNHTPEAGGSTAISEDTELQGDTGDSKRANSNELRESAKRKRSPSACLSYPPAPLVVVPVPSGPVSLRRKSTRLSTQLTSDHLRYSDSINGDSRGSDSAPSDNENDADYSNSCKIRTTVKSSRPSKRPRRVLDKASSASQVPRQSFSESPSVKLPESPPEDFSAESEPTPIQGHLRLRYIQSNIVYCVEFSQTALLSSIAASQTEPTQPHQQADHLSAKIPYTPKEEAYIKDLKAQELGWHKIETLFAQRFPYRKASC</sequence>
<feature type="compositionally biased region" description="Polar residues" evidence="1">
    <location>
        <begin position="334"/>
        <end position="366"/>
    </location>
</feature>
<feature type="region of interest" description="Disordered" evidence="1">
    <location>
        <begin position="113"/>
        <end position="155"/>
    </location>
</feature>
<dbReference type="Proteomes" id="UP000001745">
    <property type="component" value="Unassembled WGS sequence"/>
</dbReference>
<keyword evidence="3" id="KW-1185">Reference proteome</keyword>
<evidence type="ECO:0000256" key="1">
    <source>
        <dbReference type="SAM" id="MobiDB-lite"/>
    </source>
</evidence>
<feature type="compositionally biased region" description="Low complexity" evidence="1">
    <location>
        <begin position="302"/>
        <end position="313"/>
    </location>
</feature>
<protein>
    <submittedName>
        <fullName evidence="2">Uncharacterized protein</fullName>
    </submittedName>
</protein>
<dbReference type="VEuPathDB" id="FungiDB:TSTA_107310"/>
<evidence type="ECO:0000313" key="2">
    <source>
        <dbReference type="EMBL" id="EED14524.1"/>
    </source>
</evidence>
<dbReference type="OMA" id="IPHANEV"/>
<dbReference type="EMBL" id="EQ962658">
    <property type="protein sequence ID" value="EED14524.1"/>
    <property type="molecule type" value="Genomic_DNA"/>
</dbReference>
<proteinExistence type="predicted"/>
<dbReference type="AlphaFoldDB" id="B8MN75"/>